<reference evidence="1 2" key="1">
    <citation type="journal article" date="2012" name="Genome Biol.">
        <title>Sequencing three crocodilian genomes to illuminate the evolution of archosaurs and amniotes.</title>
        <authorList>
            <person name="St John J.A."/>
            <person name="Braun E.L."/>
            <person name="Isberg S.R."/>
            <person name="Miles L.G."/>
            <person name="Chong A.Y."/>
            <person name="Gongora J."/>
            <person name="Dalzell P."/>
            <person name="Moran C."/>
            <person name="Bed'hom B."/>
            <person name="Abzhanov A."/>
            <person name="Burgess S.C."/>
            <person name="Cooksey A.M."/>
            <person name="Castoe T.A."/>
            <person name="Crawford N.G."/>
            <person name="Densmore L.D."/>
            <person name="Drew J.C."/>
            <person name="Edwards S.V."/>
            <person name="Faircloth B.C."/>
            <person name="Fujita M.K."/>
            <person name="Greenwold M.J."/>
            <person name="Hoffmann F.G."/>
            <person name="Howard J.M."/>
            <person name="Iguchi T."/>
            <person name="Janes D.E."/>
            <person name="Khan S.Y."/>
            <person name="Kohno S."/>
            <person name="de Koning A.J."/>
            <person name="Lance S.L."/>
            <person name="McCarthy F.M."/>
            <person name="McCormack J.E."/>
            <person name="Merchant M.E."/>
            <person name="Peterson D.G."/>
            <person name="Pollock D.D."/>
            <person name="Pourmand N."/>
            <person name="Raney B.J."/>
            <person name="Roessler K.A."/>
            <person name="Sanford J.R."/>
            <person name="Sawyer R.H."/>
            <person name="Schmidt C.J."/>
            <person name="Triplett E.W."/>
            <person name="Tuberville T.D."/>
            <person name="Venegas-Anaya M."/>
            <person name="Howard J.T."/>
            <person name="Jarvis E.D."/>
            <person name="Guillette L.J.Jr."/>
            <person name="Glenn T.C."/>
            <person name="Green R.E."/>
            <person name="Ray D.A."/>
        </authorList>
    </citation>
    <scope>NUCLEOTIDE SEQUENCE [LARGE SCALE GENOMIC DNA]</scope>
    <source>
        <strain evidence="1">KSC_2009_1</strain>
    </source>
</reference>
<organism evidence="1 2">
    <name type="scientific">Alligator mississippiensis</name>
    <name type="common">American alligator</name>
    <dbReference type="NCBI Taxonomy" id="8496"/>
    <lineage>
        <taxon>Eukaryota</taxon>
        <taxon>Metazoa</taxon>
        <taxon>Chordata</taxon>
        <taxon>Craniata</taxon>
        <taxon>Vertebrata</taxon>
        <taxon>Euteleostomi</taxon>
        <taxon>Archelosauria</taxon>
        <taxon>Archosauria</taxon>
        <taxon>Crocodylia</taxon>
        <taxon>Alligatoridae</taxon>
        <taxon>Alligatorinae</taxon>
        <taxon>Alligator</taxon>
    </lineage>
</organism>
<keyword evidence="2" id="KW-1185">Reference proteome</keyword>
<sequence length="85" mass="9863">MNSEMWLASSLAKINSRDTALCIFSALIYTYPSKPFAKLEDHLETWTERFKVMSSDQQLPRDLTDLEQRSVAGVHMRVQRGQEEE</sequence>
<name>A0A151M4J6_ALLMI</name>
<comment type="caution">
    <text evidence="1">The sequence shown here is derived from an EMBL/GenBank/DDBJ whole genome shotgun (WGS) entry which is preliminary data.</text>
</comment>
<accession>A0A151M4J6</accession>
<evidence type="ECO:0000313" key="2">
    <source>
        <dbReference type="Proteomes" id="UP000050525"/>
    </source>
</evidence>
<dbReference type="EMBL" id="AKHW03006631">
    <property type="protein sequence ID" value="KYO19428.1"/>
    <property type="molecule type" value="Genomic_DNA"/>
</dbReference>
<protein>
    <submittedName>
        <fullName evidence="1">Uncharacterized protein</fullName>
    </submittedName>
</protein>
<dbReference type="AlphaFoldDB" id="A0A151M4J6"/>
<gene>
    <name evidence="1" type="ORF">Y1Q_0003561</name>
</gene>
<proteinExistence type="predicted"/>
<evidence type="ECO:0000313" key="1">
    <source>
        <dbReference type="EMBL" id="KYO19428.1"/>
    </source>
</evidence>
<dbReference type="Proteomes" id="UP000050525">
    <property type="component" value="Unassembled WGS sequence"/>
</dbReference>